<dbReference type="Proteomes" id="UP001501218">
    <property type="component" value="Unassembled WGS sequence"/>
</dbReference>
<dbReference type="Pfam" id="PF09661">
    <property type="entry name" value="DUF2398"/>
    <property type="match status" value="1"/>
</dbReference>
<gene>
    <name evidence="1" type="ORF">GCM10009854_47600</name>
</gene>
<organism evidence="1 2">
    <name type="scientific">Saccharopolyspora halophila</name>
    <dbReference type="NCBI Taxonomy" id="405551"/>
    <lineage>
        <taxon>Bacteria</taxon>
        <taxon>Bacillati</taxon>
        <taxon>Actinomycetota</taxon>
        <taxon>Actinomycetes</taxon>
        <taxon>Pseudonocardiales</taxon>
        <taxon>Pseudonocardiaceae</taxon>
        <taxon>Saccharopolyspora</taxon>
    </lineage>
</organism>
<evidence type="ECO:0000313" key="2">
    <source>
        <dbReference type="Proteomes" id="UP001501218"/>
    </source>
</evidence>
<evidence type="ECO:0000313" key="1">
    <source>
        <dbReference type="EMBL" id="GAA2362418.1"/>
    </source>
</evidence>
<dbReference type="EMBL" id="BAAARA010000023">
    <property type="protein sequence ID" value="GAA2362418.1"/>
    <property type="molecule type" value="Genomic_DNA"/>
</dbReference>
<protein>
    <recommendedName>
        <fullName evidence="3">TIGR02678 family protein</fullName>
    </recommendedName>
</protein>
<reference evidence="1 2" key="1">
    <citation type="journal article" date="2019" name="Int. J. Syst. Evol. Microbiol.">
        <title>The Global Catalogue of Microorganisms (GCM) 10K type strain sequencing project: providing services to taxonomists for standard genome sequencing and annotation.</title>
        <authorList>
            <consortium name="The Broad Institute Genomics Platform"/>
            <consortium name="The Broad Institute Genome Sequencing Center for Infectious Disease"/>
            <person name="Wu L."/>
            <person name="Ma J."/>
        </authorList>
    </citation>
    <scope>NUCLEOTIDE SEQUENCE [LARGE SCALE GENOMIC DNA]</scope>
    <source>
        <strain evidence="1 2">JCM 16221</strain>
    </source>
</reference>
<sequence>MSNLGNQLAIAEQQDIALAIRTLLATPLLTERTAPAEFDLVRRRKQPVAQWFDYHCGWRLIVEPRFGYARLVKIRSTHDHTRPARRLRSNRLPFDRRRYVLLCVAAAELLSGPATTIGMLAERIKQATAADPVLEPFDTARHSERMAYVDALRLLESFGALEAVDGTTDSYVESRDAKVLYRVDTTLLLRLLSAPNGPSQLATEPEDIGHRWDDLLSSLSRETRYGDGVSPTSGVQRNLWLRHSICRELFDEPVVYREALSDEQRAYLSSITGRQIIAKAAEQAGFVLEERTEGYLLVDPDSLATDRRFPDDSSTANVAALLLLEPLVAAEHGLAAEQLRAETARALARFPKWAKTYQGDDGAARLANDALEVLTAFRLAEHRDDHVRAFPAAVRYTVAEVRTNRETS</sequence>
<keyword evidence="2" id="KW-1185">Reference proteome</keyword>
<evidence type="ECO:0008006" key="3">
    <source>
        <dbReference type="Google" id="ProtNLM"/>
    </source>
</evidence>
<comment type="caution">
    <text evidence="1">The sequence shown here is derived from an EMBL/GenBank/DDBJ whole genome shotgun (WGS) entry which is preliminary data.</text>
</comment>
<proteinExistence type="predicted"/>
<dbReference type="NCBIfam" id="TIGR02678">
    <property type="entry name" value="TIGR02678 family protein"/>
    <property type="match status" value="1"/>
</dbReference>
<dbReference type="RefSeq" id="WP_344137337.1">
    <property type="nucleotide sequence ID" value="NZ_BAAARA010000023.1"/>
</dbReference>
<accession>A0ABN3GWY1</accession>
<name>A0ABN3GWY1_9PSEU</name>
<dbReference type="InterPro" id="IPR013494">
    <property type="entry name" value="CHP02678"/>
</dbReference>